<sequence>MAEALLAHATRLSLRTQQDAPANEVLKCLNEAISDIFPNVLFTISIYDEDSKTTCRVYTTRPDVQPLGARKEVTSSAWSQEVLEKGNQLYGPTIEHLKMFSEWQFLVSIGCGCVLNTPIRDNANGKTVGTLNILGAGNAYDNAPVEMAVLLGQLVAGVLQASKAEVLSIPFEGKMETV</sequence>
<dbReference type="SUPFAM" id="SSF55781">
    <property type="entry name" value="GAF domain-like"/>
    <property type="match status" value="1"/>
</dbReference>
<evidence type="ECO:0008006" key="3">
    <source>
        <dbReference type="Google" id="ProtNLM"/>
    </source>
</evidence>
<organism evidence="1 2">
    <name type="scientific">Clonostachys solani</name>
    <dbReference type="NCBI Taxonomy" id="160281"/>
    <lineage>
        <taxon>Eukaryota</taxon>
        <taxon>Fungi</taxon>
        <taxon>Dikarya</taxon>
        <taxon>Ascomycota</taxon>
        <taxon>Pezizomycotina</taxon>
        <taxon>Sordariomycetes</taxon>
        <taxon>Hypocreomycetidae</taxon>
        <taxon>Hypocreales</taxon>
        <taxon>Bionectriaceae</taxon>
        <taxon>Clonostachys</taxon>
    </lineage>
</organism>
<dbReference type="Gene3D" id="3.30.450.40">
    <property type="match status" value="1"/>
</dbReference>
<reference evidence="1" key="1">
    <citation type="submission" date="2021-10" db="EMBL/GenBank/DDBJ databases">
        <authorList>
            <person name="Piombo E."/>
        </authorList>
    </citation>
    <scope>NUCLEOTIDE SEQUENCE</scope>
</reference>
<accession>A0A9N9W9A7</accession>
<evidence type="ECO:0000313" key="2">
    <source>
        <dbReference type="Proteomes" id="UP000775872"/>
    </source>
</evidence>
<protein>
    <recommendedName>
        <fullName evidence="3">GAF domain-containing protein</fullName>
    </recommendedName>
</protein>
<gene>
    <name evidence="1" type="ORF">CSOL1703_00012521</name>
</gene>
<keyword evidence="2" id="KW-1185">Reference proteome</keyword>
<dbReference type="InterPro" id="IPR029016">
    <property type="entry name" value="GAF-like_dom_sf"/>
</dbReference>
<dbReference type="AlphaFoldDB" id="A0A9N9W9A7"/>
<proteinExistence type="predicted"/>
<evidence type="ECO:0000313" key="1">
    <source>
        <dbReference type="EMBL" id="CAH0045889.1"/>
    </source>
</evidence>
<dbReference type="Proteomes" id="UP000775872">
    <property type="component" value="Unassembled WGS sequence"/>
</dbReference>
<name>A0A9N9W9A7_9HYPO</name>
<comment type="caution">
    <text evidence="1">The sequence shown here is derived from an EMBL/GenBank/DDBJ whole genome shotgun (WGS) entry which is preliminary data.</text>
</comment>
<dbReference type="EMBL" id="CABFOC020000013">
    <property type="protein sequence ID" value="CAH0045889.1"/>
    <property type="molecule type" value="Genomic_DNA"/>
</dbReference>
<dbReference type="OrthoDB" id="4983249at2759"/>